<evidence type="ECO:0000313" key="2">
    <source>
        <dbReference type="Proteomes" id="UP000192596"/>
    </source>
</evidence>
<organism evidence="1 2">
    <name type="scientific">Cryoendolithus antarcticus</name>
    <dbReference type="NCBI Taxonomy" id="1507870"/>
    <lineage>
        <taxon>Eukaryota</taxon>
        <taxon>Fungi</taxon>
        <taxon>Dikarya</taxon>
        <taxon>Ascomycota</taxon>
        <taxon>Pezizomycotina</taxon>
        <taxon>Dothideomycetes</taxon>
        <taxon>Dothideomycetidae</taxon>
        <taxon>Cladosporiales</taxon>
        <taxon>Cladosporiaceae</taxon>
        <taxon>Cryoendolithus</taxon>
    </lineage>
</organism>
<gene>
    <name evidence="1" type="ORF">B0A48_09360</name>
</gene>
<dbReference type="InParanoid" id="A0A1V8SZQ1"/>
<dbReference type="OrthoDB" id="3800738at2759"/>
<keyword evidence="2" id="KW-1185">Reference proteome</keyword>
<name>A0A1V8SZQ1_9PEZI</name>
<sequence length="342" mass="39189">MRGKRIACALRKMSAITEDAKRLAMSLRMKKAADFENEKWLKNQPNDVDEAAVLPSAKVFGTAELLVLILIEVARPWKVPEGSTWAEVQRWSALTGMRTLLLAQKVGKVWRNTIKESGQLQRLLFLEPAKCEPVSYIDWHLDSLKHYKDPLKSSFDEESGPVYGPEGQILVRKYRAHWGEYRDDAGRHHVFANPLLMHAFDFLKPDGLYSGEHELNLPYTFHHEEASWKKMLISQPPIKTLLIRHEHRVDGSIKGWGLTLIRSRGRDAATRPRLAAGYTIGMDGLSTLSSLGSRARDRQWLDGMEQWEQWNGVESLRKIEDVGKAVAEEKIEGEKKREEERK</sequence>
<accession>A0A1V8SZQ1</accession>
<evidence type="ECO:0000313" key="1">
    <source>
        <dbReference type="EMBL" id="OQO04438.1"/>
    </source>
</evidence>
<dbReference type="AlphaFoldDB" id="A0A1V8SZQ1"/>
<proteinExistence type="predicted"/>
<dbReference type="Proteomes" id="UP000192596">
    <property type="component" value="Unassembled WGS sequence"/>
</dbReference>
<protein>
    <submittedName>
        <fullName evidence="1">Uncharacterized protein</fullName>
    </submittedName>
</protein>
<dbReference type="EMBL" id="NAJO01000021">
    <property type="protein sequence ID" value="OQO04438.1"/>
    <property type="molecule type" value="Genomic_DNA"/>
</dbReference>
<dbReference type="STRING" id="1507870.A0A1V8SZQ1"/>
<reference evidence="2" key="1">
    <citation type="submission" date="2017-03" db="EMBL/GenBank/DDBJ databases">
        <title>Genomes of endolithic fungi from Antarctica.</title>
        <authorList>
            <person name="Coleine C."/>
            <person name="Masonjones S."/>
            <person name="Stajich J.E."/>
        </authorList>
    </citation>
    <scope>NUCLEOTIDE SEQUENCE [LARGE SCALE GENOMIC DNA]</scope>
    <source>
        <strain evidence="2">CCFEE 5527</strain>
    </source>
</reference>
<comment type="caution">
    <text evidence="1">The sequence shown here is derived from an EMBL/GenBank/DDBJ whole genome shotgun (WGS) entry which is preliminary data.</text>
</comment>